<evidence type="ECO:0000256" key="8">
    <source>
        <dbReference type="SAM" id="Phobius"/>
    </source>
</evidence>
<feature type="transmembrane region" description="Helical" evidence="8">
    <location>
        <begin position="221"/>
        <end position="237"/>
    </location>
</feature>
<feature type="transmembrane region" description="Helical" evidence="8">
    <location>
        <begin position="12"/>
        <end position="32"/>
    </location>
</feature>
<evidence type="ECO:0000256" key="6">
    <source>
        <dbReference type="ARBA" id="ARBA00023065"/>
    </source>
</evidence>
<evidence type="ECO:0000256" key="3">
    <source>
        <dbReference type="ARBA" id="ARBA00022449"/>
    </source>
</evidence>
<evidence type="ECO:0000259" key="9">
    <source>
        <dbReference type="Pfam" id="PF00999"/>
    </source>
</evidence>
<feature type="transmembrane region" description="Helical" evidence="8">
    <location>
        <begin position="97"/>
        <end position="116"/>
    </location>
</feature>
<reference evidence="11" key="2">
    <citation type="journal article" date="2017" name="Genome Announc.">
        <title>Draft genome sequence of Paludibacter jiangxiensis NM7(T), a propionate-producing fermentative bacterium.</title>
        <authorList>
            <person name="Qiu Y.-L."/>
            <person name="Tourlousse D.M."/>
            <person name="Matsuura N."/>
            <person name="Ohashi A."/>
            <person name="Sekiguchi Y."/>
        </authorList>
    </citation>
    <scope>NUCLEOTIDE SEQUENCE [LARGE SCALE GENOMIC DNA]</scope>
    <source>
        <strain evidence="11">NM7</strain>
    </source>
</reference>
<proteinExistence type="predicted"/>
<gene>
    <name evidence="10" type="ORF">PJIAN_1306</name>
</gene>
<feature type="transmembrane region" description="Helical" evidence="8">
    <location>
        <begin position="64"/>
        <end position="85"/>
    </location>
</feature>
<dbReference type="Proteomes" id="UP000076586">
    <property type="component" value="Unassembled WGS sequence"/>
</dbReference>
<dbReference type="GO" id="GO:0015297">
    <property type="term" value="F:antiporter activity"/>
    <property type="evidence" value="ECO:0007669"/>
    <property type="project" value="UniProtKB-KW"/>
</dbReference>
<evidence type="ECO:0000313" key="11">
    <source>
        <dbReference type="Proteomes" id="UP000076586"/>
    </source>
</evidence>
<evidence type="ECO:0000256" key="2">
    <source>
        <dbReference type="ARBA" id="ARBA00022448"/>
    </source>
</evidence>
<dbReference type="InterPro" id="IPR038770">
    <property type="entry name" value="Na+/solute_symporter_sf"/>
</dbReference>
<evidence type="ECO:0000256" key="1">
    <source>
        <dbReference type="ARBA" id="ARBA00004141"/>
    </source>
</evidence>
<keyword evidence="7 8" id="KW-0472">Membrane</keyword>
<dbReference type="Pfam" id="PF00999">
    <property type="entry name" value="Na_H_Exchanger"/>
    <property type="match status" value="1"/>
</dbReference>
<feature type="transmembrane region" description="Helical" evidence="8">
    <location>
        <begin position="272"/>
        <end position="295"/>
    </location>
</feature>
<evidence type="ECO:0000256" key="4">
    <source>
        <dbReference type="ARBA" id="ARBA00022692"/>
    </source>
</evidence>
<keyword evidence="2" id="KW-0813">Transport</keyword>
<dbReference type="EMBL" id="BDCR01000001">
    <property type="protein sequence ID" value="GAT61723.1"/>
    <property type="molecule type" value="Genomic_DNA"/>
</dbReference>
<dbReference type="InterPro" id="IPR006153">
    <property type="entry name" value="Cation/H_exchanger_TM"/>
</dbReference>
<dbReference type="SUPFAM" id="SSF52402">
    <property type="entry name" value="Adenine nucleotide alpha hydrolases-like"/>
    <property type="match status" value="1"/>
</dbReference>
<name>A0A170YDP3_9BACT</name>
<feature type="transmembrane region" description="Helical" evidence="8">
    <location>
        <begin position="301"/>
        <end position="323"/>
    </location>
</feature>
<dbReference type="GO" id="GO:1902600">
    <property type="term" value="P:proton transmembrane transport"/>
    <property type="evidence" value="ECO:0007669"/>
    <property type="project" value="InterPro"/>
</dbReference>
<feature type="domain" description="Cation/H+ exchanger transmembrane" evidence="9">
    <location>
        <begin position="23"/>
        <end position="388"/>
    </location>
</feature>
<sequence length="720" mass="80737">MHPASPFILPLASPTLIFAVVLLVILFSPLLLNRLRVPPLVGLVLAGIALGPFGFNVLSNDDSFHLFGNVGLLYVVFMSGVSIEINDLRKNRIKGGVFGFYSFVVAMTLGLLSGMYLLHFSFATSVLLASMYATHTLVAYPVVSRFCLGARRPVKIATVSSIITVTASLVILTLVSDQFSLLRSNTSWLLESAKMILFAVIVLWLYPKIAHSFFKRFEDSVLQYIFVLALVFFGAFFAQVAGLESVLGAFMVGISLNRLIPKISPLMNRLEFVGSALFVPFFLISLGMIINFRVLGSGFDAILVALVMVLVPVCSKWIVAFLTQKTFSMNRYERQMIFGLSNGQAGITLVTVMIGYAITLPDGSHLLPDSVMTGAVIMILVSGTISMLVTENAARQMLSAGRIADDSVPEEKRRERIMFTVANPHTLDHLVEFSIAIKNPRSKEDLYALRVVNDNDEAHKEQGDRLLLQAAKVASVADQWVERISRYDVNVASGILYSAKEYAITDVVIGLHQKLKSRDTLFGLMTEMLLKGVSCSLFIYKPVFHLKQTSRLIVFLPGKAELEVGFGRCFAHVSNIARKLHVEIMVYSTPETRAIVMHHKQMHHGVSLEFFLYHSVDELHPLSGNITDTDMCVFFAARPNAISYDETFDKLVENSVLSDTAHNVLVVYPEQYEKPDNTDERFSTLHQPHYKFERLHRSERWIFVQIQRVWYRLVKIIFRR</sequence>
<feature type="transmembrane region" description="Helical" evidence="8">
    <location>
        <begin position="154"/>
        <end position="175"/>
    </location>
</feature>
<feature type="transmembrane region" description="Helical" evidence="8">
    <location>
        <begin position="335"/>
        <end position="358"/>
    </location>
</feature>
<keyword evidence="11" id="KW-1185">Reference proteome</keyword>
<dbReference type="GO" id="GO:0016020">
    <property type="term" value="C:membrane"/>
    <property type="evidence" value="ECO:0007669"/>
    <property type="project" value="UniProtKB-SubCell"/>
</dbReference>
<evidence type="ECO:0000256" key="7">
    <source>
        <dbReference type="ARBA" id="ARBA00023136"/>
    </source>
</evidence>
<dbReference type="PANTHER" id="PTHR43562">
    <property type="entry name" value="NAPA-TYPE SODIUM/HYDROGEN ANTIPORTER"/>
    <property type="match status" value="1"/>
</dbReference>
<protein>
    <submittedName>
        <fullName evidence="10">Kef-type K+ transport system</fullName>
    </submittedName>
</protein>
<keyword evidence="6" id="KW-0406">Ion transport</keyword>
<dbReference type="Gene3D" id="1.20.1530.20">
    <property type="match status" value="1"/>
</dbReference>
<feature type="transmembrane region" description="Helical" evidence="8">
    <location>
        <begin position="195"/>
        <end position="214"/>
    </location>
</feature>
<feature type="transmembrane region" description="Helical" evidence="8">
    <location>
        <begin position="370"/>
        <end position="389"/>
    </location>
</feature>
<organism evidence="10 11">
    <name type="scientific">Paludibacter jiangxiensis</name>
    <dbReference type="NCBI Taxonomy" id="681398"/>
    <lineage>
        <taxon>Bacteria</taxon>
        <taxon>Pseudomonadati</taxon>
        <taxon>Bacteroidota</taxon>
        <taxon>Bacteroidia</taxon>
        <taxon>Bacteroidales</taxon>
        <taxon>Paludibacteraceae</taxon>
        <taxon>Paludibacter</taxon>
    </lineage>
</organism>
<comment type="caution">
    <text evidence="10">The sequence shown here is derived from an EMBL/GenBank/DDBJ whole genome shotgun (WGS) entry which is preliminary data.</text>
</comment>
<dbReference type="STRING" id="681398.PJIAN_1306"/>
<keyword evidence="4 8" id="KW-0812">Transmembrane</keyword>
<dbReference type="PANTHER" id="PTHR43562:SF4">
    <property type="entry name" value="NA(+)_H(+) ANTIPORTER NHAS5"/>
    <property type="match status" value="1"/>
</dbReference>
<evidence type="ECO:0000256" key="5">
    <source>
        <dbReference type="ARBA" id="ARBA00022989"/>
    </source>
</evidence>
<dbReference type="AlphaFoldDB" id="A0A170YDP3"/>
<feature type="transmembrane region" description="Helical" evidence="8">
    <location>
        <begin position="122"/>
        <end position="142"/>
    </location>
</feature>
<accession>A0A170YDP3</accession>
<evidence type="ECO:0000313" key="10">
    <source>
        <dbReference type="EMBL" id="GAT61723.1"/>
    </source>
</evidence>
<feature type="transmembrane region" description="Helical" evidence="8">
    <location>
        <begin position="39"/>
        <end position="58"/>
    </location>
</feature>
<reference evidence="11" key="1">
    <citation type="submission" date="2016-04" db="EMBL/GenBank/DDBJ databases">
        <title>Draft genome sequence of Paludibacter jiangxiensis strain NM7.</title>
        <authorList>
            <person name="Qiu Y."/>
            <person name="Matsuura N."/>
            <person name="Ohashi A."/>
            <person name="Tourlousse M.D."/>
            <person name="Sekiguchi Y."/>
        </authorList>
    </citation>
    <scope>NUCLEOTIDE SEQUENCE [LARGE SCALE GENOMIC DNA]</scope>
    <source>
        <strain evidence="11">NM7</strain>
    </source>
</reference>
<keyword evidence="3" id="KW-0050">Antiport</keyword>
<comment type="subcellular location">
    <subcellularLocation>
        <location evidence="1">Membrane</location>
        <topology evidence="1">Multi-pass membrane protein</topology>
    </subcellularLocation>
</comment>
<keyword evidence="5 8" id="KW-1133">Transmembrane helix</keyword>